<dbReference type="GO" id="GO:0006465">
    <property type="term" value="P:signal peptide processing"/>
    <property type="evidence" value="ECO:0007669"/>
    <property type="project" value="TreeGrafter"/>
</dbReference>
<name>A0A1T4K501_9FIRM</name>
<keyword evidence="3" id="KW-1003">Cell membrane</keyword>
<feature type="domain" description="Prepilin type IV endopeptidase peptidase" evidence="8">
    <location>
        <begin position="100"/>
        <end position="202"/>
    </location>
</feature>
<dbReference type="GO" id="GO:0005886">
    <property type="term" value="C:plasma membrane"/>
    <property type="evidence" value="ECO:0007669"/>
    <property type="project" value="UniProtKB-SubCell"/>
</dbReference>
<protein>
    <submittedName>
        <fullName evidence="10">Type 4 prepilin peptidase 1 Aspartic peptidase. MEROPS family A24A</fullName>
    </submittedName>
</protein>
<keyword evidence="5 7" id="KW-1133">Transmembrane helix</keyword>
<evidence type="ECO:0000256" key="2">
    <source>
        <dbReference type="ARBA" id="ARBA00005801"/>
    </source>
</evidence>
<reference evidence="10 11" key="1">
    <citation type="submission" date="2017-02" db="EMBL/GenBank/DDBJ databases">
        <authorList>
            <person name="Peterson S.W."/>
        </authorList>
    </citation>
    <scope>NUCLEOTIDE SEQUENCE [LARGE SCALE GENOMIC DNA]</scope>
    <source>
        <strain evidence="10 11">DSM 15102</strain>
    </source>
</reference>
<keyword evidence="6 7" id="KW-0472">Membrane</keyword>
<evidence type="ECO:0000256" key="4">
    <source>
        <dbReference type="ARBA" id="ARBA00022692"/>
    </source>
</evidence>
<dbReference type="AlphaFoldDB" id="A0A1T4K501"/>
<dbReference type="InterPro" id="IPR000045">
    <property type="entry name" value="Prepilin_IV_endopep_pep"/>
</dbReference>
<accession>A0A1T4K501</accession>
<evidence type="ECO:0000313" key="10">
    <source>
        <dbReference type="EMBL" id="SJZ37501.1"/>
    </source>
</evidence>
<dbReference type="InterPro" id="IPR010627">
    <property type="entry name" value="Prepilin_pept_A24_N"/>
</dbReference>
<dbReference type="Pfam" id="PF01478">
    <property type="entry name" value="Peptidase_A24"/>
    <property type="match status" value="1"/>
</dbReference>
<dbReference type="InterPro" id="IPR050882">
    <property type="entry name" value="Prepilin_peptidase/N-MTase"/>
</dbReference>
<dbReference type="Proteomes" id="UP000196365">
    <property type="component" value="Unassembled WGS sequence"/>
</dbReference>
<comment type="similarity">
    <text evidence="2">Belongs to the peptidase A24 family.</text>
</comment>
<feature type="domain" description="Prepilin peptidase A24 N-terminal" evidence="9">
    <location>
        <begin position="7"/>
        <end position="89"/>
    </location>
</feature>
<evidence type="ECO:0000256" key="5">
    <source>
        <dbReference type="ARBA" id="ARBA00022989"/>
    </source>
</evidence>
<gene>
    <name evidence="10" type="ORF">SAMN02745973_00347</name>
</gene>
<keyword evidence="4 7" id="KW-0812">Transmembrane</keyword>
<evidence type="ECO:0000313" key="11">
    <source>
        <dbReference type="Proteomes" id="UP000196365"/>
    </source>
</evidence>
<dbReference type="Gene3D" id="1.20.120.1220">
    <property type="match status" value="1"/>
</dbReference>
<dbReference type="PANTHER" id="PTHR30487">
    <property type="entry name" value="TYPE 4 PREPILIN-LIKE PROTEINS LEADER PEPTIDE-PROCESSING ENZYME"/>
    <property type="match status" value="1"/>
</dbReference>
<evidence type="ECO:0000259" key="8">
    <source>
        <dbReference type="Pfam" id="PF01478"/>
    </source>
</evidence>
<feature type="transmembrane region" description="Helical" evidence="7">
    <location>
        <begin position="118"/>
        <end position="138"/>
    </location>
</feature>
<evidence type="ECO:0000256" key="6">
    <source>
        <dbReference type="ARBA" id="ARBA00023136"/>
    </source>
</evidence>
<dbReference type="Pfam" id="PF06750">
    <property type="entry name" value="A24_N_bact"/>
    <property type="match status" value="1"/>
</dbReference>
<dbReference type="OrthoDB" id="9789291at2"/>
<feature type="transmembrane region" description="Helical" evidence="7">
    <location>
        <begin position="187"/>
        <end position="208"/>
    </location>
</feature>
<proteinExistence type="inferred from homology"/>
<evidence type="ECO:0000256" key="1">
    <source>
        <dbReference type="ARBA" id="ARBA00004651"/>
    </source>
</evidence>
<dbReference type="GO" id="GO:0004190">
    <property type="term" value="F:aspartic-type endopeptidase activity"/>
    <property type="evidence" value="ECO:0007669"/>
    <property type="project" value="InterPro"/>
</dbReference>
<sequence>MRFFIFVLGLIIGSFLNVCIYRIPIDISIITPLSICKNCETKLKPIDLFPVISWICLKRRCRYCGKSISIRYMMIELFTGILFSILFHKIGFDLVLIPYFILLSILIVISFIDLDYYIIPNKVILFALIIFMVLNVFLKYIEWKDAFLGAFIGGAFLLFIAVVTGGMGMGDVKLMTVIGLYLGWKNIIISLFLSFIIGGVFGTGLLIFKVKGRKDAIPFGPWIALATYITMVTGSGIMTWYIGLFF</sequence>
<comment type="subcellular location">
    <subcellularLocation>
        <location evidence="1">Cell membrane</location>
        <topology evidence="1">Multi-pass membrane protein</topology>
    </subcellularLocation>
</comment>
<dbReference type="RefSeq" id="WP_087677785.1">
    <property type="nucleotide sequence ID" value="NZ_FUWV01000001.1"/>
</dbReference>
<dbReference type="EMBL" id="FUWV01000001">
    <property type="protein sequence ID" value="SJZ37501.1"/>
    <property type="molecule type" value="Genomic_DNA"/>
</dbReference>
<feature type="transmembrane region" description="Helical" evidence="7">
    <location>
        <begin position="145"/>
        <end position="167"/>
    </location>
</feature>
<organism evidence="10 11">
    <name type="scientific">Garciella nitratireducens DSM 15102</name>
    <dbReference type="NCBI Taxonomy" id="1121911"/>
    <lineage>
        <taxon>Bacteria</taxon>
        <taxon>Bacillati</taxon>
        <taxon>Bacillota</taxon>
        <taxon>Clostridia</taxon>
        <taxon>Eubacteriales</taxon>
        <taxon>Eubacteriaceae</taxon>
        <taxon>Garciella</taxon>
    </lineage>
</organism>
<feature type="transmembrane region" description="Helical" evidence="7">
    <location>
        <begin position="94"/>
        <end position="112"/>
    </location>
</feature>
<feature type="transmembrane region" description="Helical" evidence="7">
    <location>
        <begin position="220"/>
        <end position="242"/>
    </location>
</feature>
<evidence type="ECO:0000256" key="7">
    <source>
        <dbReference type="SAM" id="Phobius"/>
    </source>
</evidence>
<dbReference type="PANTHER" id="PTHR30487:SF0">
    <property type="entry name" value="PREPILIN LEADER PEPTIDASE_N-METHYLTRANSFERASE-RELATED"/>
    <property type="match status" value="1"/>
</dbReference>
<keyword evidence="11" id="KW-1185">Reference proteome</keyword>
<feature type="transmembrane region" description="Helical" evidence="7">
    <location>
        <begin position="69"/>
        <end position="87"/>
    </location>
</feature>
<evidence type="ECO:0000259" key="9">
    <source>
        <dbReference type="Pfam" id="PF06750"/>
    </source>
</evidence>
<evidence type="ECO:0000256" key="3">
    <source>
        <dbReference type="ARBA" id="ARBA00022475"/>
    </source>
</evidence>